<evidence type="ECO:0000313" key="5">
    <source>
        <dbReference type="Proteomes" id="UP000618733"/>
    </source>
</evidence>
<feature type="domain" description="Glycosyltransferase 2-like" evidence="3">
    <location>
        <begin position="109"/>
        <end position="275"/>
    </location>
</feature>
<dbReference type="Proteomes" id="UP000618733">
    <property type="component" value="Unassembled WGS sequence"/>
</dbReference>
<dbReference type="PANTHER" id="PTHR43685">
    <property type="entry name" value="GLYCOSYLTRANSFERASE"/>
    <property type="match status" value="1"/>
</dbReference>
<proteinExistence type="predicted"/>
<feature type="region of interest" description="Disordered" evidence="1">
    <location>
        <begin position="57"/>
        <end position="81"/>
    </location>
</feature>
<comment type="caution">
    <text evidence="4">The sequence shown here is derived from an EMBL/GenBank/DDBJ whole genome shotgun (WGS) entry which is preliminary data.</text>
</comment>
<dbReference type="InterPro" id="IPR029044">
    <property type="entry name" value="Nucleotide-diphossugar_trans"/>
</dbReference>
<name>A0A934QD14_9MICO</name>
<dbReference type="SUPFAM" id="SSF53448">
    <property type="entry name" value="Nucleotide-diphospho-sugar transferases"/>
    <property type="match status" value="1"/>
</dbReference>
<dbReference type="EMBL" id="JAEHOI010000002">
    <property type="protein sequence ID" value="MBK0421017.1"/>
    <property type="molecule type" value="Genomic_DNA"/>
</dbReference>
<keyword evidence="2" id="KW-0812">Transmembrane</keyword>
<dbReference type="PANTHER" id="PTHR43685:SF14">
    <property type="entry name" value="GLYCOSYLTRANSFERASE 2-LIKE DOMAIN-CONTAINING PROTEIN"/>
    <property type="match status" value="1"/>
</dbReference>
<feature type="region of interest" description="Disordered" evidence="1">
    <location>
        <begin position="14"/>
        <end position="44"/>
    </location>
</feature>
<accession>A0A934QD14</accession>
<evidence type="ECO:0000256" key="2">
    <source>
        <dbReference type="SAM" id="Phobius"/>
    </source>
</evidence>
<feature type="transmembrane region" description="Helical" evidence="2">
    <location>
        <begin position="346"/>
        <end position="371"/>
    </location>
</feature>
<dbReference type="Gene3D" id="3.90.550.10">
    <property type="entry name" value="Spore Coat Polysaccharide Biosynthesis Protein SpsA, Chain A"/>
    <property type="match status" value="1"/>
</dbReference>
<evidence type="ECO:0000259" key="3">
    <source>
        <dbReference type="Pfam" id="PF00535"/>
    </source>
</evidence>
<gene>
    <name evidence="4" type="ORF">JD292_02830</name>
</gene>
<protein>
    <submittedName>
        <fullName evidence="4">Glycosyltransferase family 2 protein</fullName>
    </submittedName>
</protein>
<evidence type="ECO:0000256" key="1">
    <source>
        <dbReference type="SAM" id="MobiDB-lite"/>
    </source>
</evidence>
<evidence type="ECO:0000313" key="4">
    <source>
        <dbReference type="EMBL" id="MBK0421017.1"/>
    </source>
</evidence>
<feature type="transmembrane region" description="Helical" evidence="2">
    <location>
        <begin position="377"/>
        <end position="398"/>
    </location>
</feature>
<dbReference type="InterPro" id="IPR050834">
    <property type="entry name" value="Glycosyltransf_2"/>
</dbReference>
<sequence>MADEEFCGTRLIYQTPHAERTADSAGPRSQHPIAQDPFSCGPNSAVTHVRTRSDFCRSKRKIPGPGSLSKRSPAPARPRRGAIAEARAGGVWEDRRVILSPLPETPAVSFVMPVLNEADFLADAVGTILEQDYAGEKEIVLALGPSTDGTDEIARALAARDPRVRLVANPERDIPAGLNLAISASSHPVIIRVDAHSELTPDYTRLGIAALRREGAANVGGIMRAAGRTPVQRAIARGYNSPYGLGGGAYHGDGIPGPAESAYLGIFRREALEAVGGYDPQILRGEDWELNLRLRRAGFTVWFEPELGVTYWPRASFTDLARQFFATGTWRAMLVRKYGRANPWRFFVPGALVISLAISAIGLALLSAGILPWGSPWVLLLAPAACYLIGVAFATIRIPEQHGLRDRALTAWTLITMHLSWGSGFLRGLCFGAGSVVDRSRIR</sequence>
<reference evidence="4" key="1">
    <citation type="submission" date="2020-12" db="EMBL/GenBank/DDBJ databases">
        <title>Leucobacter sp. CAS2, isolated from Chromium sludge.</title>
        <authorList>
            <person name="Xu Z."/>
        </authorList>
    </citation>
    <scope>NUCLEOTIDE SEQUENCE</scope>
    <source>
        <strain evidence="4">CSA2</strain>
    </source>
</reference>
<keyword evidence="2" id="KW-0472">Membrane</keyword>
<keyword evidence="2" id="KW-1133">Transmembrane helix</keyword>
<dbReference type="CDD" id="cd02525">
    <property type="entry name" value="Succinoglycan_BP_ExoA"/>
    <property type="match status" value="1"/>
</dbReference>
<organism evidence="4 5">
    <name type="scientific">Leucobacter edaphi</name>
    <dbReference type="NCBI Taxonomy" id="2796472"/>
    <lineage>
        <taxon>Bacteria</taxon>
        <taxon>Bacillati</taxon>
        <taxon>Actinomycetota</taxon>
        <taxon>Actinomycetes</taxon>
        <taxon>Micrococcales</taxon>
        <taxon>Microbacteriaceae</taxon>
        <taxon>Leucobacter</taxon>
    </lineage>
</organism>
<dbReference type="InterPro" id="IPR001173">
    <property type="entry name" value="Glyco_trans_2-like"/>
</dbReference>
<dbReference type="AlphaFoldDB" id="A0A934QD14"/>
<keyword evidence="5" id="KW-1185">Reference proteome</keyword>
<dbReference type="Pfam" id="PF00535">
    <property type="entry name" value="Glycos_transf_2"/>
    <property type="match status" value="1"/>
</dbReference>